<gene>
    <name evidence="1" type="ORF">V6N11_031184</name>
</gene>
<comment type="caution">
    <text evidence="1">The sequence shown here is derived from an EMBL/GenBank/DDBJ whole genome shotgun (WGS) entry which is preliminary data.</text>
</comment>
<sequence>MRNKKISEDIQGLELSGRSLSDSDLRIKWERAKLEAKAALELGLLKTTWLVTVDAAFWVLWCARID</sequence>
<reference evidence="1 2" key="1">
    <citation type="journal article" date="2024" name="G3 (Bethesda)">
        <title>Genome assembly of Hibiscus sabdariffa L. provides insights into metabolisms of medicinal natural products.</title>
        <authorList>
            <person name="Kim T."/>
        </authorList>
    </citation>
    <scope>NUCLEOTIDE SEQUENCE [LARGE SCALE GENOMIC DNA]</scope>
    <source>
        <strain evidence="1">TK-2024</strain>
        <tissue evidence="1">Old leaves</tissue>
    </source>
</reference>
<accession>A0ABR2AH73</accession>
<name>A0ABR2AH73_9ROSI</name>
<protein>
    <submittedName>
        <fullName evidence="1">Uncharacterized protein</fullName>
    </submittedName>
</protein>
<evidence type="ECO:0000313" key="1">
    <source>
        <dbReference type="EMBL" id="KAK8492194.1"/>
    </source>
</evidence>
<evidence type="ECO:0000313" key="2">
    <source>
        <dbReference type="Proteomes" id="UP001396334"/>
    </source>
</evidence>
<organism evidence="1 2">
    <name type="scientific">Hibiscus sabdariffa</name>
    <name type="common">roselle</name>
    <dbReference type="NCBI Taxonomy" id="183260"/>
    <lineage>
        <taxon>Eukaryota</taxon>
        <taxon>Viridiplantae</taxon>
        <taxon>Streptophyta</taxon>
        <taxon>Embryophyta</taxon>
        <taxon>Tracheophyta</taxon>
        <taxon>Spermatophyta</taxon>
        <taxon>Magnoliopsida</taxon>
        <taxon>eudicotyledons</taxon>
        <taxon>Gunneridae</taxon>
        <taxon>Pentapetalae</taxon>
        <taxon>rosids</taxon>
        <taxon>malvids</taxon>
        <taxon>Malvales</taxon>
        <taxon>Malvaceae</taxon>
        <taxon>Malvoideae</taxon>
        <taxon>Hibiscus</taxon>
    </lineage>
</organism>
<keyword evidence="2" id="KW-1185">Reference proteome</keyword>
<dbReference type="EMBL" id="JBBPBN010000254">
    <property type="protein sequence ID" value="KAK8492194.1"/>
    <property type="molecule type" value="Genomic_DNA"/>
</dbReference>
<proteinExistence type="predicted"/>
<dbReference type="Proteomes" id="UP001396334">
    <property type="component" value="Unassembled WGS sequence"/>
</dbReference>